<dbReference type="InterPro" id="IPR009492">
    <property type="entry name" value="TniQ"/>
</dbReference>
<evidence type="ECO:0000313" key="3">
    <source>
        <dbReference type="Proteomes" id="UP000480763"/>
    </source>
</evidence>
<protein>
    <recommendedName>
        <fullName evidence="1">TniQ domain-containing protein</fullName>
    </recommendedName>
</protein>
<reference evidence="2 3" key="1">
    <citation type="journal article" date="2017" name="Ann. Clin. Microbiol. Antimicrob.">
        <title>New eight genes identified at the clinical multidrug-resistant Acinetobacter baumannii DMS06669 strain in a Vietnam hospital.</title>
        <authorList>
            <person name="Si-Tuan N."/>
            <person name="Ngoc H.M."/>
            <person name="Hang P.T.T."/>
            <person name="Nguyen C."/>
            <person name="Van P.H."/>
            <person name="Huong N.T."/>
        </authorList>
    </citation>
    <scope>NUCLEOTIDE SEQUENCE [LARGE SCALE GENOMIC DNA]</scope>
    <source>
        <strain evidence="2 3">DMS06669</strain>
    </source>
</reference>
<evidence type="ECO:0000313" key="2">
    <source>
        <dbReference type="EMBL" id="MYM77121.1"/>
    </source>
</evidence>
<feature type="domain" description="TniQ" evidence="1">
    <location>
        <begin position="5"/>
        <end position="135"/>
    </location>
</feature>
<name>A0A505MJC9_ACIBA</name>
<organism evidence="2 3">
    <name type="scientific">Acinetobacter baumannii</name>
    <dbReference type="NCBI Taxonomy" id="470"/>
    <lineage>
        <taxon>Bacteria</taxon>
        <taxon>Pseudomonadati</taxon>
        <taxon>Pseudomonadota</taxon>
        <taxon>Gammaproteobacteria</taxon>
        <taxon>Moraxellales</taxon>
        <taxon>Moraxellaceae</taxon>
        <taxon>Acinetobacter</taxon>
        <taxon>Acinetobacter calcoaceticus/baumannii complex</taxon>
    </lineage>
</organism>
<comment type="caution">
    <text evidence="2">The sequence shown here is derived from an EMBL/GenBank/DDBJ whole genome shotgun (WGS) entry which is preliminary data.</text>
</comment>
<dbReference type="Proteomes" id="UP000480763">
    <property type="component" value="Unassembled WGS sequence"/>
</dbReference>
<dbReference type="Pfam" id="PF06527">
    <property type="entry name" value="TniQ"/>
    <property type="match status" value="1"/>
</dbReference>
<dbReference type="EMBL" id="WWCH01000001">
    <property type="protein sequence ID" value="MYM77121.1"/>
    <property type="molecule type" value="Genomic_DNA"/>
</dbReference>
<accession>A0A505MJC9</accession>
<evidence type="ECO:0000259" key="1">
    <source>
        <dbReference type="Pfam" id="PF06527"/>
    </source>
</evidence>
<proteinExistence type="predicted"/>
<dbReference type="AlphaFoldDB" id="A0A505MJC9"/>
<sequence length="644" mass="74679">MTLLYIPKPLPSESAASLLLRASFENGYTSLASFLNAYGFPAYTKSLNSMLSDQGKFEKIVIKLGICKSSISIIPSIYGPTKRSQRVWNAQPISYQFFCADGSKLCTECIKENGILKTEWLLKHLTCCIIHQTKLITECNYCRHTINANRKKIDECYKCNKVFNNQSHINILEHEIQANKWFLEQLSSTNLDLIKSIKIFLSSIQSTYITFKHFAIDEPPILLTYLFFTNQTKAEEIFIKIIYKNRLIGHPKLLLVHFLTSMQKNIQKFALELTKKYSFNYSKFKEMDEDFILTKRTTAILISANRAKLDENYFSFLKNDDGFSAKRVNSFLLGNLIAPIESQKQDSLYLTLKEASEILGIYYELATKLFSTDRLIQKQIIYKNNRPYTVLSKDDLIKFNHEYITVNRLAKDLDVLTQYLTAKLNSIGIKPIHGPFIDDVRIDVFRRNDVQHLTQDLIKSIKNYERGFGYKTYMNQKDSNELEVASLKLKISIKEVKKLIHCKILKSQKRSLLQSFYISEASINYVDNILNSGDYINLTEVPCLLNCSPNWLKKYWIDTNFLNIIDLKIGKYVQKDNLTEIKNLKEKYFTGVEASKYLGMPHQHITNLHSQGLIEAYFFGNEKNVRLFLKTDVYALKSKYGFNK</sequence>
<dbReference type="RefSeq" id="WP_087937374.1">
    <property type="nucleotide sequence ID" value="NZ_CP098791.1"/>
</dbReference>
<gene>
    <name evidence="2" type="ORF">GSE42_04145</name>
</gene>